<dbReference type="SUPFAM" id="SSF51445">
    <property type="entry name" value="(Trans)glycosidases"/>
    <property type="match status" value="1"/>
</dbReference>
<dbReference type="RefSeq" id="WP_083570853.1">
    <property type="nucleotide sequence ID" value="NZ_FQUM01000013.1"/>
</dbReference>
<sequence length="772" mass="85994">MKNLRTKLITTFFIMVTAIPLSFCQEITINIDEKQQQFYGGGGTFDNWNYLWLSMSPDNRDKAAKMIAGDLNIDYAKIYINGTPETVEKSYDDFVSIVNDVKTYKPNIKIQVSCNDFPDNLEEQDNEGQPQKGKYDPNIANIYQKIADYYFAILKGFSDRGLVVDELDLLNEAGGISNDNAIYYGRLFSEAIPLLKEKLNDAIQNPSGIIMPKVAGISNWSVGGTVKWFNEWKTKLPGAYENLDIVTTHGYSLGWIEDEYTAIYDYIEGKPFQNNEQTGKLQDGDGLKEIFGNEEPDYIGDVSIALRISDAVNGGVNHFFCFNMNNSSGNNAALLGTPNGGQPFKSKIYDGYKQLTSLQPDSSFVVGKKLSATFGNRVLCLRKETQDTVYLHYTNITATPELVTIDVAGAPATNGIKSFDVWVSNEKHDGENTLRQTYNKAVEQIKFNASPFSVNSLKIAIHEEGSETTLADQTIDFSSIPDQEVGAELVLTAFSSSGLPVEFFVSSGQASIENNTLSIDGAGEITVVAQQAGNNEYFAAKDVYQTFSSKSISKNIALNKTVTVSSIYKTDTGYTGDKAVDGDKTSNSSRWLSDKNGDYPHWIEVDFGEEYAINSMAFFVGHSGYNKPIANFEFQRWDGSEWVKIFDETGNEQAEYSKTYEPIKTSKVRLYMTAGNNPVRMFEIEVYGSEVVTGIHEHRFERSFKVFPNPASDQLNVELEQFKSVSVYSLSGLELITSEVKTINLAGFSKGVYIVKVRNNKGEVFQQKINLL</sequence>
<evidence type="ECO:0000313" key="3">
    <source>
        <dbReference type="Proteomes" id="UP000184164"/>
    </source>
</evidence>
<protein>
    <submittedName>
        <fullName evidence="2">Por secretion system C-terminal sorting domain-containing protein</fullName>
    </submittedName>
</protein>
<dbReference type="OrthoDB" id="831253at2"/>
<organism evidence="2 3">
    <name type="scientific">Mariniphaga anaerophila</name>
    <dbReference type="NCBI Taxonomy" id="1484053"/>
    <lineage>
        <taxon>Bacteria</taxon>
        <taxon>Pseudomonadati</taxon>
        <taxon>Bacteroidota</taxon>
        <taxon>Bacteroidia</taxon>
        <taxon>Marinilabiliales</taxon>
        <taxon>Prolixibacteraceae</taxon>
        <taxon>Mariniphaga</taxon>
    </lineage>
</organism>
<feature type="domain" description="F5/8 type C" evidence="1">
    <location>
        <begin position="545"/>
        <end position="689"/>
    </location>
</feature>
<dbReference type="Proteomes" id="UP000184164">
    <property type="component" value="Unassembled WGS sequence"/>
</dbReference>
<dbReference type="InterPro" id="IPR026444">
    <property type="entry name" value="Secre_tail"/>
</dbReference>
<gene>
    <name evidence="2" type="ORF">SAMN05444274_1133</name>
</gene>
<dbReference type="Gene3D" id="2.60.120.260">
    <property type="entry name" value="Galactose-binding domain-like"/>
    <property type="match status" value="1"/>
</dbReference>
<dbReference type="NCBIfam" id="TIGR04183">
    <property type="entry name" value="Por_Secre_tail"/>
    <property type="match status" value="1"/>
</dbReference>
<dbReference type="EMBL" id="FQUM01000013">
    <property type="protein sequence ID" value="SHF91549.1"/>
    <property type="molecule type" value="Genomic_DNA"/>
</dbReference>
<dbReference type="InterPro" id="IPR008979">
    <property type="entry name" value="Galactose-bd-like_sf"/>
</dbReference>
<dbReference type="InterPro" id="IPR017853">
    <property type="entry name" value="GH"/>
</dbReference>
<dbReference type="STRING" id="1484053.SAMN05444274_1133"/>
<dbReference type="Pfam" id="PF18962">
    <property type="entry name" value="Por_Secre_tail"/>
    <property type="match status" value="1"/>
</dbReference>
<dbReference type="AlphaFoldDB" id="A0A1M5FJF8"/>
<name>A0A1M5FJF8_9BACT</name>
<dbReference type="Gene3D" id="3.20.20.80">
    <property type="entry name" value="Glycosidases"/>
    <property type="match status" value="1"/>
</dbReference>
<reference evidence="3" key="1">
    <citation type="submission" date="2016-11" db="EMBL/GenBank/DDBJ databases">
        <authorList>
            <person name="Varghese N."/>
            <person name="Submissions S."/>
        </authorList>
    </citation>
    <scope>NUCLEOTIDE SEQUENCE [LARGE SCALE GENOMIC DNA]</scope>
    <source>
        <strain evidence="3">DSM 26910</strain>
    </source>
</reference>
<accession>A0A1M5FJF8</accession>
<dbReference type="SUPFAM" id="SSF49785">
    <property type="entry name" value="Galactose-binding domain-like"/>
    <property type="match status" value="1"/>
</dbReference>
<dbReference type="InterPro" id="IPR000421">
    <property type="entry name" value="FA58C"/>
</dbReference>
<keyword evidence="3" id="KW-1185">Reference proteome</keyword>
<dbReference type="PROSITE" id="PS50022">
    <property type="entry name" value="FA58C_3"/>
    <property type="match status" value="1"/>
</dbReference>
<evidence type="ECO:0000259" key="1">
    <source>
        <dbReference type="PROSITE" id="PS50022"/>
    </source>
</evidence>
<proteinExistence type="predicted"/>
<evidence type="ECO:0000313" key="2">
    <source>
        <dbReference type="EMBL" id="SHF91549.1"/>
    </source>
</evidence>
<dbReference type="Pfam" id="PF00754">
    <property type="entry name" value="F5_F8_type_C"/>
    <property type="match status" value="1"/>
</dbReference>